<evidence type="ECO:0000313" key="2">
    <source>
        <dbReference type="Proteomes" id="UP000075840"/>
    </source>
</evidence>
<dbReference type="Proteomes" id="UP000075840">
    <property type="component" value="Unassembled WGS sequence"/>
</dbReference>
<dbReference type="VEuPathDB" id="VectorBase:AARA21_014480"/>
<accession>A0A182HYZ0</accession>
<reference evidence="1" key="1">
    <citation type="submission" date="2022-08" db="UniProtKB">
        <authorList>
            <consortium name="EnsemblMetazoa"/>
        </authorList>
    </citation>
    <scope>IDENTIFICATION</scope>
    <source>
        <strain evidence="1">Dongola</strain>
    </source>
</reference>
<protein>
    <submittedName>
        <fullName evidence="1">Uncharacterized protein</fullName>
    </submittedName>
</protein>
<name>A0A182HYZ0_ANOAR</name>
<dbReference type="EnsemblMetazoa" id="AARA006518-RA">
    <property type="protein sequence ID" value="AARA006518-PA"/>
    <property type="gene ID" value="AARA006518"/>
</dbReference>
<organism evidence="1 2">
    <name type="scientific">Anopheles arabiensis</name>
    <name type="common">Mosquito</name>
    <dbReference type="NCBI Taxonomy" id="7173"/>
    <lineage>
        <taxon>Eukaryota</taxon>
        <taxon>Metazoa</taxon>
        <taxon>Ecdysozoa</taxon>
        <taxon>Arthropoda</taxon>
        <taxon>Hexapoda</taxon>
        <taxon>Insecta</taxon>
        <taxon>Pterygota</taxon>
        <taxon>Neoptera</taxon>
        <taxon>Endopterygota</taxon>
        <taxon>Diptera</taxon>
        <taxon>Nematocera</taxon>
        <taxon>Culicoidea</taxon>
        <taxon>Culicidae</taxon>
        <taxon>Anophelinae</taxon>
        <taxon>Anopheles</taxon>
    </lineage>
</organism>
<keyword evidence="2" id="KW-1185">Reference proteome</keyword>
<proteinExistence type="predicted"/>
<dbReference type="AlphaFoldDB" id="A0A182HYZ0"/>
<evidence type="ECO:0000313" key="1">
    <source>
        <dbReference type="EnsemblMetazoa" id="AARA006518-PA"/>
    </source>
</evidence>
<dbReference type="EMBL" id="APCN01008004">
    <property type="status" value="NOT_ANNOTATED_CDS"/>
    <property type="molecule type" value="Genomic_DNA"/>
</dbReference>
<sequence length="137" mass="15550">MCTTERYGRKTFRIDYSEAPKRPNLEETVNFLFEVLETGVDVKMVQRNTAQGAVYVIMPKLERAESIVIEHSGKHCITHEGKQYPIPTKMVDGIPDENVAAELKRLGKVLTIVPDVWGAETRLVRIPSGVRIVRMKL</sequence>
<dbReference type="VEuPathDB" id="VectorBase:AARA006518"/>